<dbReference type="InterPro" id="IPR002625">
    <property type="entry name" value="Smr_dom"/>
</dbReference>
<comment type="caution">
    <text evidence="3">The sequence shown here is derived from an EMBL/GenBank/DDBJ whole genome shotgun (WGS) entry which is preliminary data.</text>
</comment>
<evidence type="ECO:0000313" key="4">
    <source>
        <dbReference type="Proteomes" id="UP000059074"/>
    </source>
</evidence>
<dbReference type="OrthoDB" id="7165597at2"/>
<evidence type="ECO:0000313" key="3">
    <source>
        <dbReference type="EMBL" id="KWT66360.1"/>
    </source>
</evidence>
<feature type="region of interest" description="Disordered" evidence="1">
    <location>
        <begin position="1"/>
        <end position="22"/>
    </location>
</feature>
<gene>
    <name evidence="3" type="ORF">APY04_2556</name>
</gene>
<name>A0A120CUJ7_HYPSL</name>
<dbReference type="PROSITE" id="PS50828">
    <property type="entry name" value="SMR"/>
    <property type="match status" value="1"/>
</dbReference>
<feature type="region of interest" description="Disordered" evidence="1">
    <location>
        <begin position="40"/>
        <end position="113"/>
    </location>
</feature>
<dbReference type="Pfam" id="PF01713">
    <property type="entry name" value="Smr"/>
    <property type="match status" value="1"/>
</dbReference>
<dbReference type="SUPFAM" id="SSF160443">
    <property type="entry name" value="SMR domain-like"/>
    <property type="match status" value="1"/>
</dbReference>
<dbReference type="PATRIC" id="fig|121290.4.peg.459"/>
<dbReference type="PANTHER" id="PTHR35562">
    <property type="entry name" value="DNA ENDONUCLEASE SMRA-RELATED"/>
    <property type="match status" value="1"/>
</dbReference>
<dbReference type="PANTHER" id="PTHR35562:SF2">
    <property type="entry name" value="DNA ENDONUCLEASE SMRA-RELATED"/>
    <property type="match status" value="1"/>
</dbReference>
<protein>
    <submittedName>
        <fullName evidence="3">Smr protein/MutS2</fullName>
    </submittedName>
</protein>
<keyword evidence="4" id="KW-1185">Reference proteome</keyword>
<dbReference type="EMBL" id="LMTR01000073">
    <property type="protein sequence ID" value="KWT66360.1"/>
    <property type="molecule type" value="Genomic_DNA"/>
</dbReference>
<dbReference type="AlphaFoldDB" id="A0A120CUJ7"/>
<dbReference type="Gene3D" id="3.30.1370.110">
    <property type="match status" value="1"/>
</dbReference>
<feature type="domain" description="Smr" evidence="2">
    <location>
        <begin position="127"/>
        <end position="222"/>
    </location>
</feature>
<organism evidence="3 4">
    <name type="scientific">Hyphomicrobium sulfonivorans</name>
    <dbReference type="NCBI Taxonomy" id="121290"/>
    <lineage>
        <taxon>Bacteria</taxon>
        <taxon>Pseudomonadati</taxon>
        <taxon>Pseudomonadota</taxon>
        <taxon>Alphaproteobacteria</taxon>
        <taxon>Hyphomicrobiales</taxon>
        <taxon>Hyphomicrobiaceae</taxon>
        <taxon>Hyphomicrobium</taxon>
    </lineage>
</organism>
<dbReference type="Proteomes" id="UP000059074">
    <property type="component" value="Unassembled WGS sequence"/>
</dbReference>
<evidence type="ECO:0000256" key="1">
    <source>
        <dbReference type="SAM" id="MobiDB-lite"/>
    </source>
</evidence>
<dbReference type="RefSeq" id="WP_068463012.1">
    <property type="nucleotide sequence ID" value="NZ_LMTR01000073.1"/>
</dbReference>
<dbReference type="InterPro" id="IPR036063">
    <property type="entry name" value="Smr_dom_sf"/>
</dbReference>
<accession>A0A120CUJ7</accession>
<reference evidence="3 4" key="1">
    <citation type="submission" date="2015-10" db="EMBL/GenBank/DDBJ databases">
        <title>Transcriptomic analysis of a linuron degrading triple-species bacterial consortium.</title>
        <authorList>
            <person name="Albers P."/>
        </authorList>
    </citation>
    <scope>NUCLEOTIDE SEQUENCE [LARGE SCALE GENOMIC DNA]</scope>
    <source>
        <strain evidence="3 4">WDL6</strain>
    </source>
</reference>
<sequence length="230" mass="25683">MADDSEKRPLKKSPWGKKAAARLTTEERALWEYMAQSISPIKGKKQRFHPAMPEHEPSPKGFAPEQPKVTPSGKQTKHRFAVQSPTLPPVTIKRPPALPTPGPSPLELERRKARKLSSGRIEIEGRIDLHGMRQAEAHSALLRFLHRAYGDGKRWVLVITGKGAPVKTAYDERFDGDGDLRGVLRRNVPRWLAEPDVSPIIIGFTTAAIRHGGEGALYVHLRRRPGMPDI</sequence>
<evidence type="ECO:0000259" key="2">
    <source>
        <dbReference type="PROSITE" id="PS50828"/>
    </source>
</evidence>
<dbReference type="SMART" id="SM00463">
    <property type="entry name" value="SMR"/>
    <property type="match status" value="1"/>
</dbReference>
<dbReference type="STRING" id="121290.APY04_2556"/>
<proteinExistence type="predicted"/>